<feature type="signal peptide" evidence="6">
    <location>
        <begin position="1"/>
        <end position="21"/>
    </location>
</feature>
<evidence type="ECO:0000313" key="7">
    <source>
        <dbReference type="EMBL" id="RNA18809.1"/>
    </source>
</evidence>
<organism evidence="7 8">
    <name type="scientific">Brachionus plicatilis</name>
    <name type="common">Marine rotifer</name>
    <name type="synonym">Brachionus muelleri</name>
    <dbReference type="NCBI Taxonomy" id="10195"/>
    <lineage>
        <taxon>Eukaryota</taxon>
        <taxon>Metazoa</taxon>
        <taxon>Spiralia</taxon>
        <taxon>Gnathifera</taxon>
        <taxon>Rotifera</taxon>
        <taxon>Eurotatoria</taxon>
        <taxon>Monogononta</taxon>
        <taxon>Pseudotrocha</taxon>
        <taxon>Ploima</taxon>
        <taxon>Brachionidae</taxon>
        <taxon>Brachionus</taxon>
    </lineage>
</organism>
<reference evidence="7 8" key="1">
    <citation type="journal article" date="2018" name="Sci. Rep.">
        <title>Genomic signatures of local adaptation to the degree of environmental predictability in rotifers.</title>
        <authorList>
            <person name="Franch-Gras L."/>
            <person name="Hahn C."/>
            <person name="Garcia-Roger E.M."/>
            <person name="Carmona M.J."/>
            <person name="Serra M."/>
            <person name="Gomez A."/>
        </authorList>
    </citation>
    <scope>NUCLEOTIDE SEQUENCE [LARGE SCALE GENOMIC DNA]</scope>
    <source>
        <strain evidence="7">HYR1</strain>
    </source>
</reference>
<evidence type="ECO:0000256" key="5">
    <source>
        <dbReference type="SAM" id="Phobius"/>
    </source>
</evidence>
<dbReference type="InterPro" id="IPR003689">
    <property type="entry name" value="ZIP"/>
</dbReference>
<sequence>MSLIKFLQCFLFVSCIVLVLPTDINDKFQQCSDQNNSFDSILIVGLTSAFVFCFIGILPSFFIRTDADEKKFINSSLFKLLLAFAAGSLIGDVFLHLLPEISHRASESQLMINGLIIISSFLLFLIVEILTELVPNAHALGTLNLIANFLDNSVHGTTVVGAFKNSFKFGMVALLATILHEVPHEFSDFALLLRDGYSRKKAVFAQLITAFSGTITATLASAFTLSANSLDCVKDNHNMYKKESQIGNIDQLHGHHGHGSYILPFTIGGFLYIALVGIIPDIINEENKKTTLLQILSFILGTSFIFFLTQFETLMAHYFTSPIL</sequence>
<evidence type="ECO:0000256" key="4">
    <source>
        <dbReference type="ARBA" id="ARBA00023136"/>
    </source>
</evidence>
<feature type="transmembrane region" description="Helical" evidence="5">
    <location>
        <begin position="261"/>
        <end position="279"/>
    </location>
</feature>
<dbReference type="PANTHER" id="PTHR16950">
    <property type="entry name" value="ZINC TRANSPORTER SLC39A7 HISTIDINE-RICH MEMBRANE PROTEIN KE4"/>
    <property type="match status" value="1"/>
</dbReference>
<feature type="transmembrane region" description="Helical" evidence="5">
    <location>
        <begin position="40"/>
        <end position="65"/>
    </location>
</feature>
<feature type="transmembrane region" description="Helical" evidence="5">
    <location>
        <begin position="203"/>
        <end position="225"/>
    </location>
</feature>
<dbReference type="GO" id="GO:0006882">
    <property type="term" value="P:intracellular zinc ion homeostasis"/>
    <property type="evidence" value="ECO:0007669"/>
    <property type="project" value="TreeGrafter"/>
</dbReference>
<keyword evidence="8" id="KW-1185">Reference proteome</keyword>
<accession>A0A3M7R5S9</accession>
<dbReference type="AlphaFoldDB" id="A0A3M7R5S9"/>
<name>A0A3M7R5S9_BRAPC</name>
<dbReference type="GO" id="GO:0016020">
    <property type="term" value="C:membrane"/>
    <property type="evidence" value="ECO:0007669"/>
    <property type="project" value="UniProtKB-SubCell"/>
</dbReference>
<feature type="transmembrane region" description="Helical" evidence="5">
    <location>
        <begin position="291"/>
        <end position="311"/>
    </location>
</feature>
<comment type="caution">
    <text evidence="7">The sequence shown here is derived from an EMBL/GenBank/DDBJ whole genome shotgun (WGS) entry which is preliminary data.</text>
</comment>
<keyword evidence="3 5" id="KW-1133">Transmembrane helix</keyword>
<evidence type="ECO:0000256" key="6">
    <source>
        <dbReference type="SAM" id="SignalP"/>
    </source>
</evidence>
<dbReference type="GO" id="GO:0005385">
    <property type="term" value="F:zinc ion transmembrane transporter activity"/>
    <property type="evidence" value="ECO:0007669"/>
    <property type="project" value="TreeGrafter"/>
</dbReference>
<keyword evidence="6" id="KW-0732">Signal</keyword>
<feature type="chain" id="PRO_5018016269" evidence="6">
    <location>
        <begin position="22"/>
        <end position="324"/>
    </location>
</feature>
<evidence type="ECO:0000313" key="8">
    <source>
        <dbReference type="Proteomes" id="UP000276133"/>
    </source>
</evidence>
<comment type="subcellular location">
    <subcellularLocation>
        <location evidence="1">Membrane</location>
        <topology evidence="1">Multi-pass membrane protein</topology>
    </subcellularLocation>
</comment>
<feature type="transmembrane region" description="Helical" evidence="5">
    <location>
        <begin position="77"/>
        <end position="98"/>
    </location>
</feature>
<dbReference type="OrthoDB" id="200954at2759"/>
<keyword evidence="2 5" id="KW-0812">Transmembrane</keyword>
<evidence type="ECO:0000256" key="3">
    <source>
        <dbReference type="ARBA" id="ARBA00022989"/>
    </source>
</evidence>
<keyword evidence="4 5" id="KW-0472">Membrane</keyword>
<feature type="transmembrane region" description="Helical" evidence="5">
    <location>
        <begin position="110"/>
        <end position="130"/>
    </location>
</feature>
<gene>
    <name evidence="7" type="ORF">BpHYR1_009420</name>
</gene>
<dbReference type="PANTHER" id="PTHR16950:SF16">
    <property type="entry name" value="ZINC TRANSPORTER ZIP13"/>
    <property type="match status" value="1"/>
</dbReference>
<evidence type="ECO:0000256" key="1">
    <source>
        <dbReference type="ARBA" id="ARBA00004141"/>
    </source>
</evidence>
<dbReference type="STRING" id="10195.A0A3M7R5S9"/>
<dbReference type="Proteomes" id="UP000276133">
    <property type="component" value="Unassembled WGS sequence"/>
</dbReference>
<protein>
    <submittedName>
        <fullName evidence="7">Zinc transporter ZIP13-like protein</fullName>
    </submittedName>
</protein>
<proteinExistence type="predicted"/>
<dbReference type="EMBL" id="REGN01004167">
    <property type="protein sequence ID" value="RNA18809.1"/>
    <property type="molecule type" value="Genomic_DNA"/>
</dbReference>
<evidence type="ECO:0000256" key="2">
    <source>
        <dbReference type="ARBA" id="ARBA00022692"/>
    </source>
</evidence>
<dbReference type="Pfam" id="PF02535">
    <property type="entry name" value="Zip"/>
    <property type="match status" value="2"/>
</dbReference>